<evidence type="ECO:0000259" key="1">
    <source>
        <dbReference type="Pfam" id="PF03478"/>
    </source>
</evidence>
<dbReference type="PANTHER" id="PTHR33110:SF110">
    <property type="entry name" value="OS11G0624400 PROTEIN"/>
    <property type="match status" value="1"/>
</dbReference>
<evidence type="ECO:0000313" key="3">
    <source>
        <dbReference type="Proteomes" id="UP000636709"/>
    </source>
</evidence>
<accession>A0A835EUJ3</accession>
<protein>
    <recommendedName>
        <fullName evidence="1">KIB1-4 beta-propeller domain-containing protein</fullName>
    </recommendedName>
</protein>
<proteinExistence type="predicted"/>
<feature type="domain" description="KIB1-4 beta-propeller" evidence="1">
    <location>
        <begin position="62"/>
        <end position="292"/>
    </location>
</feature>
<dbReference type="InterPro" id="IPR005174">
    <property type="entry name" value="KIB1-4_b-propeller"/>
</dbReference>
<gene>
    <name evidence="2" type="ORF">HU200_026369</name>
</gene>
<reference evidence="2" key="1">
    <citation type="submission" date="2020-07" db="EMBL/GenBank/DDBJ databases">
        <title>Genome sequence and genetic diversity analysis of an under-domesticated orphan crop, white fonio (Digitaria exilis).</title>
        <authorList>
            <person name="Bennetzen J.L."/>
            <person name="Chen S."/>
            <person name="Ma X."/>
            <person name="Wang X."/>
            <person name="Yssel A.E.J."/>
            <person name="Chaluvadi S.R."/>
            <person name="Johnson M."/>
            <person name="Gangashetty P."/>
            <person name="Hamidou F."/>
            <person name="Sanogo M.D."/>
            <person name="Zwaenepoel A."/>
            <person name="Wallace J."/>
            <person name="Van De Peer Y."/>
            <person name="Van Deynze A."/>
        </authorList>
    </citation>
    <scope>NUCLEOTIDE SEQUENCE</scope>
    <source>
        <tissue evidence="2">Leaves</tissue>
    </source>
</reference>
<sequence length="356" mass="39976">MAAWSSGLPEGFPAAVLGRLPSHADRVRFAAVCPPWRAPARHHQHRTPPPLPWLALPDGNLFSFPGSSSFRFPAAARYHGSCDDWLLFDRDDDDDEDGNGGYVLHNPFSGDAMRLPSLSRVRYVVSHGVGPSGATTPGLTDDDERAPRETSLRKMVICPGGLVAAIVGREYFAKLALCTMDTFSWSLSVHDRWRWYEDIVFSDGKVYALTGDEDLLAFDVGIDTDTGNAVVFHVKRVVKRQLPRHSSAKVRYLVRSSRGELLMVRRHFSLSGETTVRFSLFRAELRSSRWLEDESCVPLWAERIRRDVPGYHAGVYDMRDELITDILPRQPWCDSPAPTTTWLFRDADGLDGGYNE</sequence>
<name>A0A835EUJ3_9POAL</name>
<dbReference type="EMBL" id="JACEFO010001725">
    <property type="protein sequence ID" value="KAF8716397.1"/>
    <property type="molecule type" value="Genomic_DNA"/>
</dbReference>
<keyword evidence="3" id="KW-1185">Reference proteome</keyword>
<dbReference type="AlphaFoldDB" id="A0A835EUJ3"/>
<organism evidence="2 3">
    <name type="scientific">Digitaria exilis</name>
    <dbReference type="NCBI Taxonomy" id="1010633"/>
    <lineage>
        <taxon>Eukaryota</taxon>
        <taxon>Viridiplantae</taxon>
        <taxon>Streptophyta</taxon>
        <taxon>Embryophyta</taxon>
        <taxon>Tracheophyta</taxon>
        <taxon>Spermatophyta</taxon>
        <taxon>Magnoliopsida</taxon>
        <taxon>Liliopsida</taxon>
        <taxon>Poales</taxon>
        <taxon>Poaceae</taxon>
        <taxon>PACMAD clade</taxon>
        <taxon>Panicoideae</taxon>
        <taxon>Panicodae</taxon>
        <taxon>Paniceae</taxon>
        <taxon>Anthephorinae</taxon>
        <taxon>Digitaria</taxon>
    </lineage>
</organism>
<dbReference type="Proteomes" id="UP000636709">
    <property type="component" value="Unassembled WGS sequence"/>
</dbReference>
<evidence type="ECO:0000313" key="2">
    <source>
        <dbReference type="EMBL" id="KAF8716397.1"/>
    </source>
</evidence>
<dbReference type="OrthoDB" id="692298at2759"/>
<dbReference type="Pfam" id="PF03478">
    <property type="entry name" value="Beta-prop_KIB1-4"/>
    <property type="match status" value="1"/>
</dbReference>
<comment type="caution">
    <text evidence="2">The sequence shown here is derived from an EMBL/GenBank/DDBJ whole genome shotgun (WGS) entry which is preliminary data.</text>
</comment>
<dbReference type="PANTHER" id="PTHR33110">
    <property type="entry name" value="F-BOX/KELCH-REPEAT PROTEIN-RELATED"/>
    <property type="match status" value="1"/>
</dbReference>